<dbReference type="PANTHER" id="PTHR12128">
    <property type="entry name" value="DIHYDRODIPICOLINATE SYNTHASE"/>
    <property type="match status" value="1"/>
</dbReference>
<dbReference type="OrthoDB" id="350860at2157"/>
<dbReference type="InterPro" id="IPR020625">
    <property type="entry name" value="Schiff_base-form_aldolases_AS"/>
</dbReference>
<keyword evidence="6" id="KW-1185">Reference proteome</keyword>
<dbReference type="InterPro" id="IPR013785">
    <property type="entry name" value="Aldolase_TIM"/>
</dbReference>
<dbReference type="PATRIC" id="fig|797299.3.peg.2092"/>
<dbReference type="SUPFAM" id="SSF51569">
    <property type="entry name" value="Aldolase"/>
    <property type="match status" value="1"/>
</dbReference>
<feature type="binding site" evidence="4">
    <location>
        <position position="49"/>
    </location>
    <ligand>
        <name>pyruvate</name>
        <dbReference type="ChEBI" id="CHEBI:15361"/>
    </ligand>
</feature>
<dbReference type="CDD" id="cd00408">
    <property type="entry name" value="DHDPS-like"/>
    <property type="match status" value="1"/>
</dbReference>
<evidence type="ECO:0000256" key="3">
    <source>
        <dbReference type="PIRSR" id="PIRSR001365-1"/>
    </source>
</evidence>
<dbReference type="GO" id="GO:0008675">
    <property type="term" value="F:2-dehydro-3-deoxy-phosphogluconate aldolase activity"/>
    <property type="evidence" value="ECO:0007669"/>
    <property type="project" value="UniProtKB-ARBA"/>
</dbReference>
<dbReference type="PRINTS" id="PR00146">
    <property type="entry name" value="DHPICSNTHASE"/>
</dbReference>
<dbReference type="InterPro" id="IPR020624">
    <property type="entry name" value="Schiff_base-form_aldolases_CS"/>
</dbReference>
<dbReference type="RefSeq" id="WP_049953215.1">
    <property type="nucleotide sequence ID" value="NZ_CP007055.1"/>
</dbReference>
<dbReference type="Proteomes" id="UP000019024">
    <property type="component" value="Chromosome"/>
</dbReference>
<dbReference type="AlphaFoldDB" id="W0JSL4"/>
<dbReference type="GeneID" id="25145809"/>
<organism evidence="5 6">
    <name type="scientific">Halostagnicola larsenii XH-48</name>
    <dbReference type="NCBI Taxonomy" id="797299"/>
    <lineage>
        <taxon>Archaea</taxon>
        <taxon>Methanobacteriati</taxon>
        <taxon>Methanobacteriota</taxon>
        <taxon>Stenosarchaea group</taxon>
        <taxon>Halobacteria</taxon>
        <taxon>Halobacteriales</taxon>
        <taxon>Natrialbaceae</taxon>
        <taxon>Halostagnicola</taxon>
    </lineage>
</organism>
<dbReference type="STRING" id="797299.HALLA_15425"/>
<feature type="binding site" evidence="4">
    <location>
        <position position="206"/>
    </location>
    <ligand>
        <name>pyruvate</name>
        <dbReference type="ChEBI" id="CHEBI:15361"/>
    </ligand>
</feature>
<feature type="active site" description="Proton donor/acceptor" evidence="3">
    <location>
        <position position="136"/>
    </location>
</feature>
<dbReference type="PROSITE" id="PS00666">
    <property type="entry name" value="DHDPS_2"/>
    <property type="match status" value="1"/>
</dbReference>
<evidence type="ECO:0000256" key="2">
    <source>
        <dbReference type="ARBA" id="ARBA00023270"/>
    </source>
</evidence>
<accession>W0JSL4</accession>
<sequence length="296" mass="31533">MDIRERLRGITCPLVTPFDDGTVDTDELTALIDHLESRSIDALFPAGTTGEFASLSRAERRLLVEHVVDRSSVPVLAGASATDVESVLEAIDASAVAGADAAVITPPYFHTANAPRGNQRFFERVADHSALPLLVYNIPACTGQRIAPETVEAIAGHDRILGLKDSSGDLEYFLSILARTPADFLVLQGYDSLLVPSIRMGADGGVNALSNVLPEVYGTAIERGRDERGRELQENAISPLFESCAEFGFAPATKTALAHRDVVSSARVRPPLVPVDGDGAAQIGTAVDRALEEFAE</sequence>
<dbReference type="EMBL" id="CP007055">
    <property type="protein sequence ID" value="AHF99977.1"/>
    <property type="molecule type" value="Genomic_DNA"/>
</dbReference>
<gene>
    <name evidence="5" type="ORF">HALLA_15425</name>
</gene>
<dbReference type="Gene3D" id="3.20.20.70">
    <property type="entry name" value="Aldolase class I"/>
    <property type="match status" value="1"/>
</dbReference>
<reference evidence="5 6" key="1">
    <citation type="submission" date="2014-01" db="EMBL/GenBank/DDBJ databases">
        <authorList>
            <consortium name="DOE Joint Genome Institute"/>
            <person name="Anderson I."/>
            <person name="Huntemann M."/>
            <person name="Han J."/>
            <person name="Chen A."/>
            <person name="Kyrpides N."/>
            <person name="Mavromatis K."/>
            <person name="Markowitz V."/>
            <person name="Palaniappan K."/>
            <person name="Ivanova N."/>
            <person name="Schaumberg A."/>
            <person name="Pati A."/>
            <person name="Liolios K."/>
            <person name="Nordberg H.P."/>
            <person name="Cantor M.N."/>
            <person name="Hua S.X."/>
            <person name="Woyke T."/>
        </authorList>
    </citation>
    <scope>NUCLEOTIDE SEQUENCE [LARGE SCALE GENOMIC DNA]</scope>
    <source>
        <strain evidence="5 6">XH-48</strain>
    </source>
</reference>
<dbReference type="Pfam" id="PF00701">
    <property type="entry name" value="DHDPS"/>
    <property type="match status" value="1"/>
</dbReference>
<evidence type="ECO:0000313" key="5">
    <source>
        <dbReference type="EMBL" id="AHF99977.1"/>
    </source>
</evidence>
<proteinExistence type="predicted"/>
<evidence type="ECO:0000256" key="4">
    <source>
        <dbReference type="PIRSR" id="PIRSR001365-2"/>
    </source>
</evidence>
<dbReference type="PIRSF" id="PIRSF001365">
    <property type="entry name" value="DHDPS"/>
    <property type="match status" value="1"/>
</dbReference>
<dbReference type="KEGG" id="hlr:HALLA_15425"/>
<dbReference type="PANTHER" id="PTHR12128:SF66">
    <property type="entry name" value="4-HYDROXY-2-OXOGLUTARATE ALDOLASE, MITOCHONDRIAL"/>
    <property type="match status" value="1"/>
</dbReference>
<evidence type="ECO:0000256" key="1">
    <source>
        <dbReference type="ARBA" id="ARBA00023239"/>
    </source>
</evidence>
<dbReference type="GO" id="GO:0044281">
    <property type="term" value="P:small molecule metabolic process"/>
    <property type="evidence" value="ECO:0007669"/>
    <property type="project" value="UniProtKB-ARBA"/>
</dbReference>
<dbReference type="HOGENOM" id="CLU_049343_7_0_2"/>
<protein>
    <submittedName>
        <fullName evidence="5">Dihydrodipicolinate synthase</fullName>
    </submittedName>
</protein>
<dbReference type="PROSITE" id="PS00665">
    <property type="entry name" value="DHDPS_1"/>
    <property type="match status" value="1"/>
</dbReference>
<evidence type="ECO:0000313" key="6">
    <source>
        <dbReference type="Proteomes" id="UP000019024"/>
    </source>
</evidence>
<dbReference type="InterPro" id="IPR002220">
    <property type="entry name" value="DapA-like"/>
</dbReference>
<dbReference type="eggNOG" id="arCOG04172">
    <property type="taxonomic scope" value="Archaea"/>
</dbReference>
<feature type="active site" description="Schiff-base intermediate with substrate" evidence="3">
    <location>
        <position position="164"/>
    </location>
</feature>
<dbReference type="GO" id="GO:0008840">
    <property type="term" value="F:4-hydroxy-tetrahydrodipicolinate synthase activity"/>
    <property type="evidence" value="ECO:0007669"/>
    <property type="project" value="TreeGrafter"/>
</dbReference>
<name>W0JSL4_9EURY</name>
<keyword evidence="1" id="KW-0456">Lyase</keyword>
<keyword evidence="2" id="KW-0704">Schiff base</keyword>
<dbReference type="SMART" id="SM01130">
    <property type="entry name" value="DHDPS"/>
    <property type="match status" value="1"/>
</dbReference>